<feature type="domain" description="Peptidase MA-like" evidence="1">
    <location>
        <begin position="137"/>
        <end position="274"/>
    </location>
</feature>
<dbReference type="KEGG" id="knv:Pan216_11610"/>
<evidence type="ECO:0000259" key="1">
    <source>
        <dbReference type="Pfam" id="PF13485"/>
    </source>
</evidence>
<dbReference type="EMBL" id="CP036279">
    <property type="protein sequence ID" value="QDU60322.1"/>
    <property type="molecule type" value="Genomic_DNA"/>
</dbReference>
<dbReference type="Pfam" id="PF13485">
    <property type="entry name" value="Peptidase_MA_2"/>
    <property type="match status" value="1"/>
</dbReference>
<evidence type="ECO:0000313" key="3">
    <source>
        <dbReference type="Proteomes" id="UP000317093"/>
    </source>
</evidence>
<dbReference type="Proteomes" id="UP000317093">
    <property type="component" value="Chromosome"/>
</dbReference>
<dbReference type="InterPro" id="IPR039568">
    <property type="entry name" value="Peptidase_MA-like_dom"/>
</dbReference>
<dbReference type="AlphaFoldDB" id="A0A518B057"/>
<protein>
    <recommendedName>
        <fullName evidence="1">Peptidase MA-like domain-containing protein</fullName>
    </recommendedName>
</protein>
<dbReference type="RefSeq" id="WP_419193293.1">
    <property type="nucleotide sequence ID" value="NZ_CP036279.1"/>
</dbReference>
<keyword evidence="3" id="KW-1185">Reference proteome</keyword>
<reference evidence="2 3" key="1">
    <citation type="submission" date="2019-02" db="EMBL/GenBank/DDBJ databases">
        <title>Deep-cultivation of Planctomycetes and their phenomic and genomic characterization uncovers novel biology.</title>
        <authorList>
            <person name="Wiegand S."/>
            <person name="Jogler M."/>
            <person name="Boedeker C."/>
            <person name="Pinto D."/>
            <person name="Vollmers J."/>
            <person name="Rivas-Marin E."/>
            <person name="Kohn T."/>
            <person name="Peeters S.H."/>
            <person name="Heuer A."/>
            <person name="Rast P."/>
            <person name="Oberbeckmann S."/>
            <person name="Bunk B."/>
            <person name="Jeske O."/>
            <person name="Meyerdierks A."/>
            <person name="Storesund J.E."/>
            <person name="Kallscheuer N."/>
            <person name="Luecker S."/>
            <person name="Lage O.M."/>
            <person name="Pohl T."/>
            <person name="Merkel B.J."/>
            <person name="Hornburger P."/>
            <person name="Mueller R.-W."/>
            <person name="Bruemmer F."/>
            <person name="Labrenz M."/>
            <person name="Spormann A.M."/>
            <person name="Op den Camp H."/>
            <person name="Overmann J."/>
            <person name="Amann R."/>
            <person name="Jetten M.S.M."/>
            <person name="Mascher T."/>
            <person name="Medema M.H."/>
            <person name="Devos D.P."/>
            <person name="Kaster A.-K."/>
            <person name="Ovreas L."/>
            <person name="Rohde M."/>
            <person name="Galperin M.Y."/>
            <person name="Jogler C."/>
        </authorList>
    </citation>
    <scope>NUCLEOTIDE SEQUENCE [LARGE SCALE GENOMIC DNA]</scope>
    <source>
        <strain evidence="2 3">Pan216</strain>
    </source>
</reference>
<proteinExistence type="predicted"/>
<gene>
    <name evidence="2" type="ORF">Pan216_11610</name>
</gene>
<organism evidence="2 3">
    <name type="scientific">Kolteria novifilia</name>
    <dbReference type="NCBI Taxonomy" id="2527975"/>
    <lineage>
        <taxon>Bacteria</taxon>
        <taxon>Pseudomonadati</taxon>
        <taxon>Planctomycetota</taxon>
        <taxon>Planctomycetia</taxon>
        <taxon>Kolteriales</taxon>
        <taxon>Kolteriaceae</taxon>
        <taxon>Kolteria</taxon>
    </lineage>
</organism>
<evidence type="ECO:0000313" key="2">
    <source>
        <dbReference type="EMBL" id="QDU60322.1"/>
    </source>
</evidence>
<accession>A0A518B057</accession>
<sequence length="299" mass="33675">MRLLGHPTRLAVLILGMFAHGPTADAESSEPTFQRYQDGRWLVLESDNFRFRTTRDDFALEGLAKGYESFRTDFRRDWLGIETASDWTLKCDVFIYGSGHEYSRQTGLGVSTRGCADLEIGDGRVSMRRLHFYCDGDYCRSIVLHELTHVLLADRFCQFRIPRWVDEGVAIQAEQTPQQAKLHQTLMKAMADETLPTIDRLLSGNGYPGGRRNARIFYAQSASLADYLVTRGSKQALLEFAERTKLSGVDQALAEVYGIESVDRLESDWKEWVTAASPKKVDGTVAAVALEKSEDRSSD</sequence>
<name>A0A518B057_9BACT</name>